<dbReference type="EMBL" id="CANHGI010000003">
    <property type="protein sequence ID" value="CAI5445594.1"/>
    <property type="molecule type" value="Genomic_DNA"/>
</dbReference>
<evidence type="ECO:0000256" key="1">
    <source>
        <dbReference type="SAM" id="SignalP"/>
    </source>
</evidence>
<feature type="signal peptide" evidence="1">
    <location>
        <begin position="1"/>
        <end position="19"/>
    </location>
</feature>
<keyword evidence="3" id="KW-1185">Reference proteome</keyword>
<feature type="chain" id="PRO_5040318724" evidence="1">
    <location>
        <begin position="20"/>
        <end position="70"/>
    </location>
</feature>
<organism evidence="2 3">
    <name type="scientific">Caenorhabditis angaria</name>
    <dbReference type="NCBI Taxonomy" id="860376"/>
    <lineage>
        <taxon>Eukaryota</taxon>
        <taxon>Metazoa</taxon>
        <taxon>Ecdysozoa</taxon>
        <taxon>Nematoda</taxon>
        <taxon>Chromadorea</taxon>
        <taxon>Rhabditida</taxon>
        <taxon>Rhabditina</taxon>
        <taxon>Rhabditomorpha</taxon>
        <taxon>Rhabditoidea</taxon>
        <taxon>Rhabditidae</taxon>
        <taxon>Peloderinae</taxon>
        <taxon>Caenorhabditis</taxon>
    </lineage>
</organism>
<evidence type="ECO:0000313" key="2">
    <source>
        <dbReference type="EMBL" id="CAI5445594.1"/>
    </source>
</evidence>
<protein>
    <submittedName>
        <fullName evidence="2">Uncharacterized protein</fullName>
    </submittedName>
</protein>
<accession>A0A9P1IHI0</accession>
<dbReference type="AlphaFoldDB" id="A0A9P1IHI0"/>
<keyword evidence="1" id="KW-0732">Signal</keyword>
<comment type="caution">
    <text evidence="2">The sequence shown here is derived from an EMBL/GenBank/DDBJ whole genome shotgun (WGS) entry which is preliminary data.</text>
</comment>
<evidence type="ECO:0000313" key="3">
    <source>
        <dbReference type="Proteomes" id="UP001152747"/>
    </source>
</evidence>
<name>A0A9P1IHI0_9PELO</name>
<sequence>MKFFTLIFIIFLQISTINAQFFFPFGNGIQQIDMSNYNGHNSRAYRYSSQNGAVKDTEGFFALCRGWSCQ</sequence>
<proteinExistence type="predicted"/>
<reference evidence="2" key="1">
    <citation type="submission" date="2022-11" db="EMBL/GenBank/DDBJ databases">
        <authorList>
            <person name="Kikuchi T."/>
        </authorList>
    </citation>
    <scope>NUCLEOTIDE SEQUENCE</scope>
    <source>
        <strain evidence="2">PS1010</strain>
    </source>
</reference>
<dbReference type="Proteomes" id="UP001152747">
    <property type="component" value="Unassembled WGS sequence"/>
</dbReference>
<gene>
    <name evidence="2" type="ORF">CAMP_LOCUS8231</name>
</gene>